<protein>
    <submittedName>
        <fullName evidence="2">Uncharacterized protein</fullName>
    </submittedName>
</protein>
<comment type="caution">
    <text evidence="2">The sequence shown here is derived from an EMBL/GenBank/DDBJ whole genome shotgun (WGS) entry which is preliminary data.</text>
</comment>
<feature type="region of interest" description="Disordered" evidence="1">
    <location>
        <begin position="102"/>
        <end position="130"/>
    </location>
</feature>
<keyword evidence="3" id="KW-1185">Reference proteome</keyword>
<accession>A0A8H6JI99</accession>
<sequence length="130" mass="13902">MTPTKAAQPDGVETDVLVNAHAILVLGRRPSWKLMSLVPCLGPAWEKPCSGSGSSSSGKRQCQHQTQKGEPEIGWLKTWNFSALRSLSAGVECNSAGGWQAEVDHGVSEQAQGRGEQEKRAGAQQYNSTP</sequence>
<evidence type="ECO:0000313" key="2">
    <source>
        <dbReference type="EMBL" id="KAF6813098.1"/>
    </source>
</evidence>
<feature type="region of interest" description="Disordered" evidence="1">
    <location>
        <begin position="47"/>
        <end position="69"/>
    </location>
</feature>
<feature type="compositionally biased region" description="Polar residues" evidence="1">
    <location>
        <begin position="59"/>
        <end position="68"/>
    </location>
</feature>
<dbReference type="EMBL" id="WIGN01000056">
    <property type="protein sequence ID" value="KAF6813098.1"/>
    <property type="molecule type" value="Genomic_DNA"/>
</dbReference>
<dbReference type="AlphaFoldDB" id="A0A8H6JI99"/>
<organism evidence="2 3">
    <name type="scientific">Colletotrichum sojae</name>
    <dbReference type="NCBI Taxonomy" id="2175907"/>
    <lineage>
        <taxon>Eukaryota</taxon>
        <taxon>Fungi</taxon>
        <taxon>Dikarya</taxon>
        <taxon>Ascomycota</taxon>
        <taxon>Pezizomycotina</taxon>
        <taxon>Sordariomycetes</taxon>
        <taxon>Hypocreomycetidae</taxon>
        <taxon>Glomerellales</taxon>
        <taxon>Glomerellaceae</taxon>
        <taxon>Colletotrichum</taxon>
        <taxon>Colletotrichum orchidearum species complex</taxon>
    </lineage>
</organism>
<gene>
    <name evidence="2" type="ORF">CSOJ01_04784</name>
</gene>
<evidence type="ECO:0000256" key="1">
    <source>
        <dbReference type="SAM" id="MobiDB-lite"/>
    </source>
</evidence>
<evidence type="ECO:0000313" key="3">
    <source>
        <dbReference type="Proteomes" id="UP000652219"/>
    </source>
</evidence>
<dbReference type="Proteomes" id="UP000652219">
    <property type="component" value="Unassembled WGS sequence"/>
</dbReference>
<reference evidence="2 3" key="1">
    <citation type="journal article" date="2020" name="Phytopathology">
        <title>Genome Sequence Resources of Colletotrichum truncatum, C. plurivorum, C. musicola, and C. sojae: Four Species Pathogenic to Soybean (Glycine max).</title>
        <authorList>
            <person name="Rogerio F."/>
            <person name="Boufleur T.R."/>
            <person name="Ciampi-Guillardi M."/>
            <person name="Sukno S.A."/>
            <person name="Thon M.R."/>
            <person name="Massola Junior N.S."/>
            <person name="Baroncelli R."/>
        </authorList>
    </citation>
    <scope>NUCLEOTIDE SEQUENCE [LARGE SCALE GENOMIC DNA]</scope>
    <source>
        <strain evidence="2 3">LFN0009</strain>
    </source>
</reference>
<name>A0A8H6JI99_9PEZI</name>
<proteinExistence type="predicted"/>